<keyword evidence="4" id="KW-1185">Reference proteome</keyword>
<sequence length="440" mass="47638">MALTGRTGLLVALSAIVVLFAPRPDAAAGGLLLVLAALVVVDLLLAGSVRALRLERSGEQRVRLGESARLTLTVTNPGPRRVRGLIRDAWPPSAGAQPARQRLDVPAGERRRMVTTLTPVRRGDRVSAVVTVRSVGPLGLAARQGSHTVPWTVRVLPPFLSRRHLPARLSRLRELEGRTPVMIRGQGTEFDSLREYVPGDDVRSIDWRATARRNDVVVRTWRPERDRRVLIVLDTSRTSAGRVGVDPTSADPSGWPRLDWSMDAALLLAALAARAGDRVDLLAHDRTVRTWVSGASRTELLPALVDAMAPLEAELVEADAEGMVAAVLARARHRCLVVLLTDLNPAAMEEGLLPVLPQLASRHLVLLASVSDPRVAAMARGRETAEEVYDAAAAEHLRGGRRRMTARLRRHGVEVVDAVPEQIAPALADAYLALKAAGRL</sequence>
<proteinExistence type="predicted"/>
<organism evidence="3 4">
    <name type="scientific">Planomonospora corallina</name>
    <dbReference type="NCBI Taxonomy" id="1806052"/>
    <lineage>
        <taxon>Bacteria</taxon>
        <taxon>Bacillati</taxon>
        <taxon>Actinomycetota</taxon>
        <taxon>Actinomycetes</taxon>
        <taxon>Streptosporangiales</taxon>
        <taxon>Streptosporangiaceae</taxon>
        <taxon>Planomonospora</taxon>
    </lineage>
</organism>
<protein>
    <submittedName>
        <fullName evidence="3">DUF58 domain-containing protein</fullName>
    </submittedName>
</protein>
<dbReference type="InterPro" id="IPR002881">
    <property type="entry name" value="DUF58"/>
</dbReference>
<dbReference type="PANTHER" id="PTHR33608:SF3">
    <property type="entry name" value="SLR2013 PROTEIN"/>
    <property type="match status" value="1"/>
</dbReference>
<dbReference type="EMBL" id="JBHSBM010000011">
    <property type="protein sequence ID" value="MFC4058065.1"/>
    <property type="molecule type" value="Genomic_DNA"/>
</dbReference>
<reference evidence="4" key="1">
    <citation type="journal article" date="2019" name="Int. J. Syst. Evol. Microbiol.">
        <title>The Global Catalogue of Microorganisms (GCM) 10K type strain sequencing project: providing services to taxonomists for standard genome sequencing and annotation.</title>
        <authorList>
            <consortium name="The Broad Institute Genomics Platform"/>
            <consortium name="The Broad Institute Genome Sequencing Center for Infectious Disease"/>
            <person name="Wu L."/>
            <person name="Ma J."/>
        </authorList>
    </citation>
    <scope>NUCLEOTIDE SEQUENCE [LARGE SCALE GENOMIC DNA]</scope>
    <source>
        <strain evidence="4">TBRC 4489</strain>
    </source>
</reference>
<comment type="caution">
    <text evidence="3">The sequence shown here is derived from an EMBL/GenBank/DDBJ whole genome shotgun (WGS) entry which is preliminary data.</text>
</comment>
<keyword evidence="1" id="KW-0472">Membrane</keyword>
<keyword evidence="1" id="KW-1133">Transmembrane helix</keyword>
<dbReference type="PANTHER" id="PTHR33608">
    <property type="entry name" value="BLL2464 PROTEIN"/>
    <property type="match status" value="1"/>
</dbReference>
<name>A0ABV8I836_9ACTN</name>
<feature type="transmembrane region" description="Helical" evidence="1">
    <location>
        <begin position="30"/>
        <end position="52"/>
    </location>
</feature>
<keyword evidence="1" id="KW-0812">Transmembrane</keyword>
<accession>A0ABV8I836</accession>
<feature type="domain" description="DUF58" evidence="2">
    <location>
        <begin position="193"/>
        <end position="382"/>
    </location>
</feature>
<evidence type="ECO:0000313" key="4">
    <source>
        <dbReference type="Proteomes" id="UP001595850"/>
    </source>
</evidence>
<dbReference type="Proteomes" id="UP001595850">
    <property type="component" value="Unassembled WGS sequence"/>
</dbReference>
<gene>
    <name evidence="3" type="ORF">ACFOWE_07145</name>
</gene>
<evidence type="ECO:0000259" key="2">
    <source>
        <dbReference type="Pfam" id="PF01882"/>
    </source>
</evidence>
<dbReference type="Pfam" id="PF01882">
    <property type="entry name" value="DUF58"/>
    <property type="match status" value="1"/>
</dbReference>
<evidence type="ECO:0000256" key="1">
    <source>
        <dbReference type="SAM" id="Phobius"/>
    </source>
</evidence>
<dbReference type="RefSeq" id="WP_377286235.1">
    <property type="nucleotide sequence ID" value="NZ_JBHSBM010000011.1"/>
</dbReference>
<evidence type="ECO:0000313" key="3">
    <source>
        <dbReference type="EMBL" id="MFC4058065.1"/>
    </source>
</evidence>